<name>A0A9D1L9R9_9FIRM</name>
<dbReference type="GO" id="GO:0046872">
    <property type="term" value="F:metal ion binding"/>
    <property type="evidence" value="ECO:0007669"/>
    <property type="project" value="UniProtKB-KW"/>
</dbReference>
<dbReference type="InterPro" id="IPR005249">
    <property type="entry name" value="YqeK"/>
</dbReference>
<dbReference type="InterPro" id="IPR006674">
    <property type="entry name" value="HD_domain"/>
</dbReference>
<dbReference type="SUPFAM" id="SSF109604">
    <property type="entry name" value="HD-domain/PDEase-like"/>
    <property type="match status" value="1"/>
</dbReference>
<evidence type="ECO:0000313" key="8">
    <source>
        <dbReference type="EMBL" id="HIU28478.1"/>
    </source>
</evidence>
<evidence type="ECO:0000313" key="9">
    <source>
        <dbReference type="Proteomes" id="UP000824091"/>
    </source>
</evidence>
<dbReference type="EC" id="3.6.1.41" evidence="1"/>
<keyword evidence="2" id="KW-0479">Metal-binding</keyword>
<keyword evidence="4 8" id="KW-0378">Hydrolase</keyword>
<evidence type="ECO:0000256" key="5">
    <source>
        <dbReference type="ARBA" id="ARBA00023004"/>
    </source>
</evidence>
<proteinExistence type="predicted"/>
<dbReference type="GO" id="GO:0000166">
    <property type="term" value="F:nucleotide binding"/>
    <property type="evidence" value="ECO:0007669"/>
    <property type="project" value="UniProtKB-KW"/>
</dbReference>
<accession>A0A9D1L9R9</accession>
<comment type="catalytic activity">
    <reaction evidence="6">
        <text>P(1),P(4)-bis(5'-adenosyl) tetraphosphate + H2O = 2 ADP + 2 H(+)</text>
        <dbReference type="Rhea" id="RHEA:24252"/>
        <dbReference type="ChEBI" id="CHEBI:15377"/>
        <dbReference type="ChEBI" id="CHEBI:15378"/>
        <dbReference type="ChEBI" id="CHEBI:58141"/>
        <dbReference type="ChEBI" id="CHEBI:456216"/>
        <dbReference type="EC" id="3.6.1.41"/>
    </reaction>
</comment>
<feature type="domain" description="HD" evidence="7">
    <location>
        <begin position="19"/>
        <end position="132"/>
    </location>
</feature>
<gene>
    <name evidence="8" type="primary">yqeK</name>
    <name evidence="8" type="ORF">IAD16_08880</name>
</gene>
<dbReference type="CDD" id="cd00077">
    <property type="entry name" value="HDc"/>
    <property type="match status" value="1"/>
</dbReference>
<dbReference type="SMART" id="SM00471">
    <property type="entry name" value="HDc"/>
    <property type="match status" value="1"/>
</dbReference>
<comment type="caution">
    <text evidence="8">The sequence shown here is derived from an EMBL/GenBank/DDBJ whole genome shotgun (WGS) entry which is preliminary data.</text>
</comment>
<dbReference type="InterPro" id="IPR051094">
    <property type="entry name" value="Diverse_Catalytic_Enzymes"/>
</dbReference>
<reference evidence="8" key="2">
    <citation type="journal article" date="2021" name="PeerJ">
        <title>Extensive microbial diversity within the chicken gut microbiome revealed by metagenomics and culture.</title>
        <authorList>
            <person name="Gilroy R."/>
            <person name="Ravi A."/>
            <person name="Getino M."/>
            <person name="Pursley I."/>
            <person name="Horton D.L."/>
            <person name="Alikhan N.F."/>
            <person name="Baker D."/>
            <person name="Gharbi K."/>
            <person name="Hall N."/>
            <person name="Watson M."/>
            <person name="Adriaenssens E.M."/>
            <person name="Foster-Nyarko E."/>
            <person name="Jarju S."/>
            <person name="Secka A."/>
            <person name="Antonio M."/>
            <person name="Oren A."/>
            <person name="Chaudhuri R.R."/>
            <person name="La Ragione R."/>
            <person name="Hildebrand F."/>
            <person name="Pallen M.J."/>
        </authorList>
    </citation>
    <scope>NUCLEOTIDE SEQUENCE</scope>
    <source>
        <strain evidence="8">11300</strain>
    </source>
</reference>
<evidence type="ECO:0000256" key="4">
    <source>
        <dbReference type="ARBA" id="ARBA00022801"/>
    </source>
</evidence>
<evidence type="ECO:0000256" key="2">
    <source>
        <dbReference type="ARBA" id="ARBA00022723"/>
    </source>
</evidence>
<sequence length="195" mass="22058">MDCIDSIKKYIDKNLSEKRRNHTYGVRDTALKLADKYGCDKEKAEKAALLHDIFRGVSPDVLNYHVRHLGLDIRYVNDANLAHGPVAAQVIQRDFGIKDQDIINAVRYHTTGRDGMSLLEKIIYIADAIEPGRTYPGVDDIRKLAATDIDAACLASINKTIDYVTSQGKYLDGETIEAKKFFEREIKQKERADDK</sequence>
<keyword evidence="3" id="KW-0547">Nucleotide-binding</keyword>
<dbReference type="PANTHER" id="PTHR35795">
    <property type="entry name" value="SLR1885 PROTEIN"/>
    <property type="match status" value="1"/>
</dbReference>
<dbReference type="Gene3D" id="1.10.3210.10">
    <property type="entry name" value="Hypothetical protein af1432"/>
    <property type="match status" value="1"/>
</dbReference>
<protein>
    <recommendedName>
        <fullName evidence="1">bis(5'-nucleosyl)-tetraphosphatase (symmetrical)</fullName>
        <ecNumber evidence="1">3.6.1.41</ecNumber>
    </recommendedName>
</protein>
<dbReference type="NCBIfam" id="TIGR00488">
    <property type="entry name" value="bis(5'-nucleosyl)-tetraphosphatase (symmetrical) YqeK"/>
    <property type="match status" value="1"/>
</dbReference>
<evidence type="ECO:0000256" key="1">
    <source>
        <dbReference type="ARBA" id="ARBA00012506"/>
    </source>
</evidence>
<dbReference type="InterPro" id="IPR006675">
    <property type="entry name" value="HDIG_dom"/>
</dbReference>
<dbReference type="EMBL" id="DVMO01000139">
    <property type="protein sequence ID" value="HIU28478.1"/>
    <property type="molecule type" value="Genomic_DNA"/>
</dbReference>
<evidence type="ECO:0000256" key="3">
    <source>
        <dbReference type="ARBA" id="ARBA00022741"/>
    </source>
</evidence>
<dbReference type="GO" id="GO:0008803">
    <property type="term" value="F:bis(5'-nucleosyl)-tetraphosphatase (symmetrical) activity"/>
    <property type="evidence" value="ECO:0007669"/>
    <property type="project" value="UniProtKB-EC"/>
</dbReference>
<evidence type="ECO:0000259" key="7">
    <source>
        <dbReference type="PROSITE" id="PS51831"/>
    </source>
</evidence>
<evidence type="ECO:0000256" key="6">
    <source>
        <dbReference type="ARBA" id="ARBA00049417"/>
    </source>
</evidence>
<dbReference type="PANTHER" id="PTHR35795:SF1">
    <property type="entry name" value="BIS(5'-NUCLEOSYL)-TETRAPHOSPHATASE, SYMMETRICAL"/>
    <property type="match status" value="1"/>
</dbReference>
<dbReference type="NCBIfam" id="TIGR00277">
    <property type="entry name" value="HDIG"/>
    <property type="match status" value="1"/>
</dbReference>
<dbReference type="PROSITE" id="PS51831">
    <property type="entry name" value="HD"/>
    <property type="match status" value="1"/>
</dbReference>
<organism evidence="8 9">
    <name type="scientific">Candidatus Fimisoma avicola</name>
    <dbReference type="NCBI Taxonomy" id="2840826"/>
    <lineage>
        <taxon>Bacteria</taxon>
        <taxon>Bacillati</taxon>
        <taxon>Bacillota</taxon>
        <taxon>Clostridia</taxon>
        <taxon>Eubacteriales</taxon>
        <taxon>Candidatus Fimisoma</taxon>
    </lineage>
</organism>
<dbReference type="Pfam" id="PF01966">
    <property type="entry name" value="HD"/>
    <property type="match status" value="1"/>
</dbReference>
<reference evidence="8" key="1">
    <citation type="submission" date="2020-10" db="EMBL/GenBank/DDBJ databases">
        <authorList>
            <person name="Gilroy R."/>
        </authorList>
    </citation>
    <scope>NUCLEOTIDE SEQUENCE</scope>
    <source>
        <strain evidence="8">11300</strain>
    </source>
</reference>
<dbReference type="AlphaFoldDB" id="A0A9D1L9R9"/>
<keyword evidence="5" id="KW-0408">Iron</keyword>
<dbReference type="InterPro" id="IPR003607">
    <property type="entry name" value="HD/PDEase_dom"/>
</dbReference>
<dbReference type="Proteomes" id="UP000824091">
    <property type="component" value="Unassembled WGS sequence"/>
</dbReference>